<dbReference type="Pfam" id="PF07686">
    <property type="entry name" value="V-set"/>
    <property type="match status" value="1"/>
</dbReference>
<evidence type="ECO:0000256" key="1">
    <source>
        <dbReference type="SAM" id="SignalP"/>
    </source>
</evidence>
<dbReference type="InterPro" id="IPR013106">
    <property type="entry name" value="Ig_V-set"/>
</dbReference>
<keyword evidence="1" id="KW-0732">Signal</keyword>
<proteinExistence type="predicted"/>
<protein>
    <recommendedName>
        <fullName evidence="2">Immunoglobulin V-set domain-containing protein</fullName>
    </recommendedName>
</protein>
<dbReference type="Ensembl" id="ENSGMOT00000026905.1">
    <property type="protein sequence ID" value="ENSGMOP00000026290.1"/>
    <property type="gene ID" value="ENSGMOG00000027317.1"/>
</dbReference>
<sequence>GWTRIHVLIFPLFLFDHLVRAGVELLQRHVGESAVLRCSGPPGTEDTSVYGVRLKRCWLREEQVLFMHKDSVKPYVPNHLDDKRFNVGGDPSGRQVNVTISDLRPGDTDRYCCEFVIEATPDDRIIPGEVEFFIYVGNGEMSLIYLHYLIFKTNPKPRTHEKSYSVWLDKSRHHKIRKHSFRAKALLCTTYL</sequence>
<dbReference type="AlphaFoldDB" id="A0A8C5A313"/>
<name>A0A8C5A313_GADMO</name>
<dbReference type="OMA" id="RTWLNNK"/>
<dbReference type="GO" id="GO:0002250">
    <property type="term" value="P:adaptive immune response"/>
    <property type="evidence" value="ECO:0007669"/>
    <property type="project" value="InterPro"/>
</dbReference>
<dbReference type="InterPro" id="IPR036179">
    <property type="entry name" value="Ig-like_dom_sf"/>
</dbReference>
<feature type="signal peptide" evidence="1">
    <location>
        <begin position="1"/>
        <end position="21"/>
    </location>
</feature>
<dbReference type="GeneTree" id="ENSGT00530000069385"/>
<accession>A0A8C5A313</accession>
<dbReference type="PANTHER" id="PTHR15343:SF1">
    <property type="entry name" value="CD7 ANTIGEN-LIKE"/>
    <property type="match status" value="1"/>
</dbReference>
<feature type="chain" id="PRO_5034650065" description="Immunoglobulin V-set domain-containing protein" evidence="1">
    <location>
        <begin position="22"/>
        <end position="192"/>
    </location>
</feature>
<dbReference type="InterPro" id="IPR039090">
    <property type="entry name" value="CD7"/>
</dbReference>
<dbReference type="PANTHER" id="PTHR15343">
    <property type="entry name" value="CD7"/>
    <property type="match status" value="1"/>
</dbReference>
<reference evidence="3" key="2">
    <citation type="submission" date="2025-09" db="UniProtKB">
        <authorList>
            <consortium name="Ensembl"/>
        </authorList>
    </citation>
    <scope>IDENTIFICATION</scope>
</reference>
<feature type="domain" description="Immunoglobulin V-set" evidence="2">
    <location>
        <begin position="33"/>
        <end position="115"/>
    </location>
</feature>
<dbReference type="Proteomes" id="UP000694546">
    <property type="component" value="Chromosome 3"/>
</dbReference>
<evidence type="ECO:0000313" key="4">
    <source>
        <dbReference type="Proteomes" id="UP000694546"/>
    </source>
</evidence>
<reference evidence="3" key="1">
    <citation type="submission" date="2025-08" db="UniProtKB">
        <authorList>
            <consortium name="Ensembl"/>
        </authorList>
    </citation>
    <scope>IDENTIFICATION</scope>
</reference>
<organism evidence="3 4">
    <name type="scientific">Gadus morhua</name>
    <name type="common">Atlantic cod</name>
    <dbReference type="NCBI Taxonomy" id="8049"/>
    <lineage>
        <taxon>Eukaryota</taxon>
        <taxon>Metazoa</taxon>
        <taxon>Chordata</taxon>
        <taxon>Craniata</taxon>
        <taxon>Vertebrata</taxon>
        <taxon>Euteleostomi</taxon>
        <taxon>Actinopterygii</taxon>
        <taxon>Neopterygii</taxon>
        <taxon>Teleostei</taxon>
        <taxon>Neoteleostei</taxon>
        <taxon>Acanthomorphata</taxon>
        <taxon>Zeiogadaria</taxon>
        <taxon>Gadariae</taxon>
        <taxon>Gadiformes</taxon>
        <taxon>Gadoidei</taxon>
        <taxon>Gadidae</taxon>
        <taxon>Gadus</taxon>
    </lineage>
</organism>
<dbReference type="SMART" id="SM00406">
    <property type="entry name" value="IGv"/>
    <property type="match status" value="1"/>
</dbReference>
<dbReference type="InterPro" id="IPR013783">
    <property type="entry name" value="Ig-like_fold"/>
</dbReference>
<keyword evidence="4" id="KW-1185">Reference proteome</keyword>
<evidence type="ECO:0000259" key="2">
    <source>
        <dbReference type="SMART" id="SM00406"/>
    </source>
</evidence>
<evidence type="ECO:0000313" key="3">
    <source>
        <dbReference type="Ensembl" id="ENSGMOP00000026290.1"/>
    </source>
</evidence>
<dbReference type="Gene3D" id="2.60.40.10">
    <property type="entry name" value="Immunoglobulins"/>
    <property type="match status" value="1"/>
</dbReference>
<dbReference type="GO" id="GO:0016020">
    <property type="term" value="C:membrane"/>
    <property type="evidence" value="ECO:0007669"/>
    <property type="project" value="InterPro"/>
</dbReference>
<dbReference type="GO" id="GO:0038023">
    <property type="term" value="F:signaling receptor activity"/>
    <property type="evidence" value="ECO:0007669"/>
    <property type="project" value="InterPro"/>
</dbReference>
<dbReference type="SUPFAM" id="SSF48726">
    <property type="entry name" value="Immunoglobulin"/>
    <property type="match status" value="1"/>
</dbReference>